<feature type="domain" description="Helicase ATP-binding" evidence="18">
    <location>
        <begin position="91"/>
        <end position="270"/>
    </location>
</feature>
<feature type="compositionally biased region" description="Polar residues" evidence="17">
    <location>
        <begin position="890"/>
        <end position="903"/>
    </location>
</feature>
<dbReference type="InterPro" id="IPR000185">
    <property type="entry name" value="SecA"/>
</dbReference>
<dbReference type="GO" id="GO:0017038">
    <property type="term" value="P:protein import"/>
    <property type="evidence" value="ECO:0007669"/>
    <property type="project" value="InterPro"/>
</dbReference>
<dbReference type="Gene3D" id="3.10.450.50">
    <property type="match status" value="1"/>
</dbReference>
<comment type="function">
    <text evidence="15">Part of the Sec protein translocase complex. Interacts with the SecYEG preprotein conducting channel. Has a central role in coupling the hydrolysis of ATP to the transfer of proteins into and across the cell membrane, serving as an ATP-driven molecular motor driving the stepwise translocation of polypeptide chains across the membrane.</text>
</comment>
<dbReference type="InterPro" id="IPR004027">
    <property type="entry name" value="SEC_C_motif"/>
</dbReference>
<dbReference type="GO" id="GO:0065002">
    <property type="term" value="P:intracellular protein transmembrane transport"/>
    <property type="evidence" value="ECO:0007669"/>
    <property type="project" value="UniProtKB-UniRule"/>
</dbReference>
<evidence type="ECO:0000256" key="10">
    <source>
        <dbReference type="ARBA" id="ARBA00022840"/>
    </source>
</evidence>
<evidence type="ECO:0000313" key="22">
    <source>
        <dbReference type="Proteomes" id="UP000176405"/>
    </source>
</evidence>
<keyword evidence="11 15" id="KW-0653">Protein transport</keyword>
<dbReference type="Gene3D" id="3.90.1440.10">
    <property type="entry name" value="SecA, preprotein cross-linking domain"/>
    <property type="match status" value="1"/>
</dbReference>
<dbReference type="HAMAP" id="MF_01382">
    <property type="entry name" value="SecA"/>
    <property type="match status" value="1"/>
</dbReference>
<name>A0A1F5K6I4_9BACT</name>
<evidence type="ECO:0000256" key="6">
    <source>
        <dbReference type="ARBA" id="ARBA00022490"/>
    </source>
</evidence>
<dbReference type="PROSITE" id="PS51196">
    <property type="entry name" value="SECA_MOTOR_DEAD"/>
    <property type="match status" value="1"/>
</dbReference>
<dbReference type="FunFam" id="3.90.1440.10:FF:000002">
    <property type="entry name" value="Protein translocase subunit SecA"/>
    <property type="match status" value="1"/>
</dbReference>
<feature type="region of interest" description="Disordered" evidence="17">
    <location>
        <begin position="848"/>
        <end position="919"/>
    </location>
</feature>
<dbReference type="GO" id="GO:0031522">
    <property type="term" value="C:cell envelope Sec protein transport complex"/>
    <property type="evidence" value="ECO:0007669"/>
    <property type="project" value="TreeGrafter"/>
</dbReference>
<evidence type="ECO:0000256" key="5">
    <source>
        <dbReference type="ARBA" id="ARBA00022475"/>
    </source>
</evidence>
<dbReference type="PROSITE" id="PS01312">
    <property type="entry name" value="SECA"/>
    <property type="match status" value="1"/>
</dbReference>
<dbReference type="InterPro" id="IPR014018">
    <property type="entry name" value="SecA_motor_DEAD"/>
</dbReference>
<dbReference type="PROSITE" id="PS51194">
    <property type="entry name" value="HELICASE_CTER"/>
    <property type="match status" value="1"/>
</dbReference>
<evidence type="ECO:0000256" key="1">
    <source>
        <dbReference type="ARBA" id="ARBA00001947"/>
    </source>
</evidence>
<dbReference type="SUPFAM" id="SSF52540">
    <property type="entry name" value="P-loop containing nucleoside triphosphate hydrolases"/>
    <property type="match status" value="2"/>
</dbReference>
<evidence type="ECO:0000256" key="2">
    <source>
        <dbReference type="ARBA" id="ARBA00004170"/>
    </source>
</evidence>
<dbReference type="InterPro" id="IPR011116">
    <property type="entry name" value="SecA_Wing/Scaffold"/>
</dbReference>
<keyword evidence="14 15" id="KW-0472">Membrane</keyword>
<comment type="subcellular location">
    <subcellularLocation>
        <location evidence="15">Cell membrane</location>
        <topology evidence="15">Peripheral membrane protein</topology>
        <orientation evidence="15">Cytoplasmic side</orientation>
    </subcellularLocation>
    <subcellularLocation>
        <location evidence="15">Cytoplasm</location>
    </subcellularLocation>
    <subcellularLocation>
        <location evidence="2">Membrane</location>
        <topology evidence="2">Peripheral membrane protein</topology>
    </subcellularLocation>
    <text evidence="15">Distribution is 50-50.</text>
</comment>
<dbReference type="FunFam" id="3.40.50.300:FF:000429">
    <property type="entry name" value="Preprotein translocase subunit SecA"/>
    <property type="match status" value="1"/>
</dbReference>
<dbReference type="Proteomes" id="UP000176405">
    <property type="component" value="Unassembled WGS sequence"/>
</dbReference>
<evidence type="ECO:0000256" key="8">
    <source>
        <dbReference type="ARBA" id="ARBA00022741"/>
    </source>
</evidence>
<dbReference type="NCBIfam" id="NF006630">
    <property type="entry name" value="PRK09200.1"/>
    <property type="match status" value="1"/>
</dbReference>
<evidence type="ECO:0000256" key="7">
    <source>
        <dbReference type="ARBA" id="ARBA00022723"/>
    </source>
</evidence>
<dbReference type="EMBL" id="MFDH01000011">
    <property type="protein sequence ID" value="OGE36444.1"/>
    <property type="molecule type" value="Genomic_DNA"/>
</dbReference>
<evidence type="ECO:0000256" key="4">
    <source>
        <dbReference type="ARBA" id="ARBA00022448"/>
    </source>
</evidence>
<keyword evidence="7" id="KW-0479">Metal-binding</keyword>
<comment type="cofactor">
    <cofactor evidence="1">
        <name>Zn(2+)</name>
        <dbReference type="ChEBI" id="CHEBI:29105"/>
    </cofactor>
</comment>
<dbReference type="InterPro" id="IPR036670">
    <property type="entry name" value="SecA_X-link_sf"/>
</dbReference>
<comment type="similarity">
    <text evidence="3 15 16">Belongs to the SecA family.</text>
</comment>
<proteinExistence type="inferred from homology"/>
<dbReference type="GO" id="GO:0005886">
    <property type="term" value="C:plasma membrane"/>
    <property type="evidence" value="ECO:0007669"/>
    <property type="project" value="UniProtKB-SubCell"/>
</dbReference>
<dbReference type="InterPro" id="IPR014001">
    <property type="entry name" value="Helicase_ATP-bd"/>
</dbReference>
<protein>
    <recommendedName>
        <fullName evidence="15 16">Protein translocase subunit SecA</fullName>
        <ecNumber evidence="15">7.4.2.8</ecNumber>
    </recommendedName>
</protein>
<feature type="binding site" evidence="15">
    <location>
        <begin position="107"/>
        <end position="111"/>
    </location>
    <ligand>
        <name>ATP</name>
        <dbReference type="ChEBI" id="CHEBI:30616"/>
    </ligand>
</feature>
<evidence type="ECO:0000256" key="13">
    <source>
        <dbReference type="ARBA" id="ARBA00023010"/>
    </source>
</evidence>
<dbReference type="AlphaFoldDB" id="A0A1F5K6I4"/>
<gene>
    <name evidence="15" type="primary">secA</name>
    <name evidence="21" type="ORF">A3E45_00805</name>
</gene>
<dbReference type="InterPro" id="IPR001650">
    <property type="entry name" value="Helicase_C-like"/>
</dbReference>
<dbReference type="PRINTS" id="PR00906">
    <property type="entry name" value="SECA"/>
</dbReference>
<dbReference type="SUPFAM" id="SSF81767">
    <property type="entry name" value="Pre-protein crosslinking domain of SecA"/>
    <property type="match status" value="1"/>
</dbReference>
<keyword evidence="13 15" id="KW-0811">Translocation</keyword>
<dbReference type="InterPro" id="IPR044722">
    <property type="entry name" value="SecA_SF2_C"/>
</dbReference>
<keyword evidence="6 15" id="KW-0963">Cytoplasm</keyword>
<dbReference type="Pfam" id="PF07516">
    <property type="entry name" value="SecA_SW"/>
    <property type="match status" value="1"/>
</dbReference>
<dbReference type="SMART" id="SM00958">
    <property type="entry name" value="SecA_PP_bind"/>
    <property type="match status" value="1"/>
</dbReference>
<dbReference type="GO" id="GO:0006605">
    <property type="term" value="P:protein targeting"/>
    <property type="evidence" value="ECO:0007669"/>
    <property type="project" value="UniProtKB-UniRule"/>
</dbReference>
<dbReference type="InterPro" id="IPR027417">
    <property type="entry name" value="P-loop_NTPase"/>
</dbReference>
<feature type="binding site" evidence="15">
    <location>
        <position position="516"/>
    </location>
    <ligand>
        <name>ATP</name>
        <dbReference type="ChEBI" id="CHEBI:30616"/>
    </ligand>
</feature>
<keyword evidence="8 15" id="KW-0547">Nucleotide-binding</keyword>
<evidence type="ECO:0000256" key="12">
    <source>
        <dbReference type="ARBA" id="ARBA00022967"/>
    </source>
</evidence>
<feature type="compositionally biased region" description="Polar residues" evidence="17">
    <location>
        <begin position="868"/>
        <end position="880"/>
    </location>
</feature>
<feature type="domain" description="Helicase C-terminal" evidence="19">
    <location>
        <begin position="441"/>
        <end position="617"/>
    </location>
</feature>
<dbReference type="InterPro" id="IPR036266">
    <property type="entry name" value="SecA_Wing/Scaffold_sf"/>
</dbReference>
<dbReference type="GO" id="GO:0008564">
    <property type="term" value="F:protein-exporting ATPase activity"/>
    <property type="evidence" value="ECO:0007669"/>
    <property type="project" value="UniProtKB-EC"/>
</dbReference>
<dbReference type="InterPro" id="IPR011130">
    <property type="entry name" value="SecA_preprotein_X-link_dom"/>
</dbReference>
<evidence type="ECO:0000256" key="17">
    <source>
        <dbReference type="SAM" id="MobiDB-lite"/>
    </source>
</evidence>
<dbReference type="Pfam" id="PF21090">
    <property type="entry name" value="P-loop_SecA"/>
    <property type="match status" value="2"/>
</dbReference>
<dbReference type="SUPFAM" id="SSF81886">
    <property type="entry name" value="Helical scaffold and wing domains of SecA"/>
    <property type="match status" value="1"/>
</dbReference>
<reference evidence="21 22" key="1">
    <citation type="journal article" date="2016" name="Nat. Commun.">
        <title>Thousands of microbial genomes shed light on interconnected biogeochemical processes in an aquifer system.</title>
        <authorList>
            <person name="Anantharaman K."/>
            <person name="Brown C.T."/>
            <person name="Hug L.A."/>
            <person name="Sharon I."/>
            <person name="Castelle C.J."/>
            <person name="Probst A.J."/>
            <person name="Thomas B.C."/>
            <person name="Singh A."/>
            <person name="Wilkins M.J."/>
            <person name="Karaoz U."/>
            <person name="Brodie E.L."/>
            <person name="Williams K.H."/>
            <person name="Hubbard S.S."/>
            <person name="Banfield J.F."/>
        </authorList>
    </citation>
    <scope>NUCLEOTIDE SEQUENCE [LARGE SCALE GENOMIC DNA]</scope>
</reference>
<evidence type="ECO:0000256" key="14">
    <source>
        <dbReference type="ARBA" id="ARBA00023136"/>
    </source>
</evidence>
<dbReference type="SMART" id="SM00957">
    <property type="entry name" value="SecA_DEAD"/>
    <property type="match status" value="1"/>
</dbReference>
<evidence type="ECO:0000256" key="15">
    <source>
        <dbReference type="HAMAP-Rule" id="MF_01382"/>
    </source>
</evidence>
<dbReference type="Pfam" id="PF07517">
    <property type="entry name" value="SecA_DEAD"/>
    <property type="match status" value="1"/>
</dbReference>
<dbReference type="Gene3D" id="3.40.50.300">
    <property type="entry name" value="P-loop containing nucleotide triphosphate hydrolases"/>
    <property type="match status" value="3"/>
</dbReference>
<dbReference type="InterPro" id="IPR011115">
    <property type="entry name" value="SecA_DEAD"/>
</dbReference>
<dbReference type="GO" id="GO:0005524">
    <property type="term" value="F:ATP binding"/>
    <property type="evidence" value="ECO:0007669"/>
    <property type="project" value="UniProtKB-UniRule"/>
</dbReference>
<feature type="domain" description="SecA family profile" evidence="20">
    <location>
        <begin position="1"/>
        <end position="594"/>
    </location>
</feature>
<accession>A0A1F5K6I4</accession>
<dbReference type="SMART" id="SM00490">
    <property type="entry name" value="HELICc"/>
    <property type="match status" value="1"/>
</dbReference>
<keyword evidence="4 15" id="KW-0813">Transport</keyword>
<evidence type="ECO:0000256" key="9">
    <source>
        <dbReference type="ARBA" id="ARBA00022833"/>
    </source>
</evidence>
<keyword evidence="10 15" id="KW-0067">ATP-binding</keyword>
<dbReference type="InterPro" id="IPR020937">
    <property type="entry name" value="SecA_CS"/>
</dbReference>
<evidence type="ECO:0000259" key="18">
    <source>
        <dbReference type="PROSITE" id="PS51192"/>
    </source>
</evidence>
<evidence type="ECO:0000259" key="19">
    <source>
        <dbReference type="PROSITE" id="PS51194"/>
    </source>
</evidence>
<evidence type="ECO:0000256" key="3">
    <source>
        <dbReference type="ARBA" id="ARBA00007650"/>
    </source>
</evidence>
<evidence type="ECO:0000259" key="20">
    <source>
        <dbReference type="PROSITE" id="PS51196"/>
    </source>
</evidence>
<comment type="caution">
    <text evidence="21">The sequence shown here is derived from an EMBL/GenBank/DDBJ whole genome shotgun (WGS) entry which is preliminary data.</text>
</comment>
<dbReference type="PROSITE" id="PS51192">
    <property type="entry name" value="HELICASE_ATP_BIND_1"/>
    <property type="match status" value="1"/>
</dbReference>
<dbReference type="EC" id="7.4.2.8" evidence="15"/>
<dbReference type="GO" id="GO:0043952">
    <property type="term" value="P:protein transport by the Sec complex"/>
    <property type="evidence" value="ECO:0007669"/>
    <property type="project" value="TreeGrafter"/>
</dbReference>
<dbReference type="CDD" id="cd18803">
    <property type="entry name" value="SF2_C_secA"/>
    <property type="match status" value="1"/>
</dbReference>
<dbReference type="GO" id="GO:0046872">
    <property type="term" value="F:metal ion binding"/>
    <property type="evidence" value="ECO:0007669"/>
    <property type="project" value="UniProtKB-KW"/>
</dbReference>
<dbReference type="STRING" id="1797780.A3E45_00805"/>
<comment type="catalytic activity">
    <reaction evidence="15">
        <text>ATP + H2O + cellular proteinSide 1 = ADP + phosphate + cellular proteinSide 2.</text>
        <dbReference type="EC" id="7.4.2.8"/>
    </reaction>
</comment>
<dbReference type="NCBIfam" id="TIGR00963">
    <property type="entry name" value="secA"/>
    <property type="match status" value="1"/>
</dbReference>
<dbReference type="PANTHER" id="PTHR30612">
    <property type="entry name" value="SECA INNER MEMBRANE COMPONENT OF SEC PROTEIN SECRETION SYSTEM"/>
    <property type="match status" value="1"/>
</dbReference>
<keyword evidence="5 15" id="KW-1003">Cell membrane</keyword>
<dbReference type="PANTHER" id="PTHR30612:SF0">
    <property type="entry name" value="CHLOROPLAST PROTEIN-TRANSPORTING ATPASE"/>
    <property type="match status" value="1"/>
</dbReference>
<organism evidence="21 22">
    <name type="scientific">Candidatus Daviesbacteria bacterium RIFCSPHIGHO2_12_FULL_43_11</name>
    <dbReference type="NCBI Taxonomy" id="1797780"/>
    <lineage>
        <taxon>Bacteria</taxon>
        <taxon>Candidatus Daviesiibacteriota</taxon>
    </lineage>
</organism>
<keyword evidence="12 15" id="KW-1278">Translocase</keyword>
<evidence type="ECO:0000256" key="11">
    <source>
        <dbReference type="ARBA" id="ARBA00022927"/>
    </source>
</evidence>
<dbReference type="Pfam" id="PF02810">
    <property type="entry name" value="SEC-C"/>
    <property type="match status" value="1"/>
</dbReference>
<dbReference type="Pfam" id="PF01043">
    <property type="entry name" value="SecA_PP_bind"/>
    <property type="match status" value="1"/>
</dbReference>
<keyword evidence="9" id="KW-0862">Zinc</keyword>
<dbReference type="CDD" id="cd17928">
    <property type="entry name" value="DEXDc_SecA"/>
    <property type="match status" value="1"/>
</dbReference>
<evidence type="ECO:0000313" key="21">
    <source>
        <dbReference type="EMBL" id="OGE36444.1"/>
    </source>
</evidence>
<evidence type="ECO:0000256" key="16">
    <source>
        <dbReference type="RuleBase" id="RU003874"/>
    </source>
</evidence>
<comment type="subunit">
    <text evidence="15">Monomer and homodimer. Part of the essential Sec protein translocation apparatus which comprises SecA, SecYEG and auxiliary proteins SecDF. Other proteins may also be involved.</text>
</comment>
<sequence length="927" mass="103873">MFNLFGKILDSNQKEVGKLSKIVEAINSLEKKYQKLTDKQLREKGIQFKALYQKSHPPAGGLDEILPEVYAAVREAGQRTLKMRLFDVQLVAAISLHQGKIAEQKTGEGKTLSAVPAVFLNCLTGKSVHLVTVNDYLAMRDCGWMGPVYHSLGATCAVIIHEQAYIFDPKYKNTDHSDEKLRNLRPINRKEAYAADITYGTNNEFGFDYLRDNMVFSLKDQAQRGHSFAIVDEVDSILIDEARTPLIISRPAQEPTQKYYEFAKIMDKLSGDTDYSIDEKARTAHLTEHGIIKIEKMLGVDNLYEKDFSTLHHIEEALKARTLFFKDRDYVVRDGEVIIVDEFTGRLMPGRRYSEGLHQAIEAKENVTIQQESQTLATISFQNYFRMYEKLAGMTGTATTEAEEFHKIYKLDVVEIPTHLPMVRKDFPDLIYKTQTAKYTAVAGEIEKLHETGQPVLVGTTSIEKNEFLSELLKRKGVSHALLNAKNHEKEAEIIKKAGEKGAVTVATNMAGRGVDIKLGKGVADLGGLCIIGTERHESRRIDNQLRGRAGRQGDAGASKFFISLEDDLMRIFGGEQVSRVMDLLKIPEDSPIENAMVSKAIESAQKKVEGHNFDIRKTTVEYDDVMNQQRQIIYGVRKKVLEASEGIKEKGNTGLKEDILEKVFQEIGNIVTTHTAEGLDAKKIVEEFSTIINFDPNSLTELEGQVTSQSSAESITEFLTKVARDLYEAREKQVGEEVARQMEVFVYLTTIDTLWIEHLDTMDDLRAGIGLRGYAQRDPLVEYKKEGYELFSKLVASIDSAIVHQIYKIAVQNQAPIQAPQPIMESQPDIEVGVAEEARELEREAAKVSLERDNSSPVIATPDSIGGKQSQPQDDSPTKVTIERGGQVIAQQTLSEGGQIQSRKIGRNDPCHCGSGKKYKKCHYPN</sequence>
<dbReference type="Gene3D" id="1.10.3060.10">
    <property type="entry name" value="Helical scaffold and wing domains of SecA"/>
    <property type="match status" value="1"/>
</dbReference>
<feature type="binding site" evidence="15">
    <location>
        <position position="89"/>
    </location>
    <ligand>
        <name>ATP</name>
        <dbReference type="ChEBI" id="CHEBI:30616"/>
    </ligand>
</feature>
<dbReference type="GO" id="GO:0005829">
    <property type="term" value="C:cytosol"/>
    <property type="evidence" value="ECO:0007669"/>
    <property type="project" value="TreeGrafter"/>
</dbReference>